<accession>A0A437QCX7</accession>
<evidence type="ECO:0000259" key="8">
    <source>
        <dbReference type="Pfam" id="PF01636"/>
    </source>
</evidence>
<dbReference type="Gene3D" id="3.90.1200.10">
    <property type="match status" value="1"/>
</dbReference>
<sequence length="402" mass="44970">MTAPQPLNDQEIRAFVCRHTDVFQDQQMLQVEEISDGNINFVYRVSDGQNSVILKQALPYIRIIGEGWPLPVDRIRIEAQALGFFNMCSPNSSPEVLHFERSQHVILMEDIGDYHNLRHVLIRGDKPTSIGSQLGQFLAMLHYTSSDFLLDSIAKKCMVASYLNPQLCSISEEVYFLDPFCDHERNNVSQGVRSMAQALWQDDELKLGVTQLRYQFMNDAQVLLHGDLHTGSVFVTQSAFKVIDPEFAFYGPAGFDLGVLLANLLLSYASQVGKSHVAQRDETQAYLIDQIEQLVNSYFGEFDALLQAKINDPVLQQQGFDTLFLAGVRESAMGFAGIEMTRRTIGIAHVADLDEIEDDERKTLAEMLSLTLAASLIKQRTKLTTTADLAALIKDCQASLPG</sequence>
<comment type="caution">
    <text evidence="9">The sequence shown here is derived from an EMBL/GenBank/DDBJ whole genome shotgun (WGS) entry which is preliminary data.</text>
</comment>
<dbReference type="InterPro" id="IPR011009">
    <property type="entry name" value="Kinase-like_dom_sf"/>
</dbReference>
<dbReference type="NCBIfam" id="TIGR01767">
    <property type="entry name" value="MTRK"/>
    <property type="match status" value="1"/>
</dbReference>
<comment type="similarity">
    <text evidence="1">Belongs to the methylthioribose kinase family.</text>
</comment>
<comment type="subunit">
    <text evidence="2">Homodimer.</text>
</comment>
<proteinExistence type="inferred from homology"/>
<dbReference type="EC" id="2.7.1.100" evidence="3"/>
<dbReference type="GO" id="GO:0009086">
    <property type="term" value="P:methionine biosynthetic process"/>
    <property type="evidence" value="ECO:0007669"/>
    <property type="project" value="InterPro"/>
</dbReference>
<evidence type="ECO:0000256" key="4">
    <source>
        <dbReference type="ARBA" id="ARBA00022679"/>
    </source>
</evidence>
<evidence type="ECO:0000256" key="3">
    <source>
        <dbReference type="ARBA" id="ARBA00012128"/>
    </source>
</evidence>
<gene>
    <name evidence="9" type="primary">mtnK</name>
    <name evidence="9" type="ORF">EOE65_01695</name>
</gene>
<dbReference type="GO" id="GO:0005524">
    <property type="term" value="F:ATP binding"/>
    <property type="evidence" value="ECO:0007669"/>
    <property type="project" value="UniProtKB-KW"/>
</dbReference>
<keyword evidence="7" id="KW-0067">ATP-binding</keyword>
<dbReference type="Gene3D" id="3.30.200.20">
    <property type="entry name" value="Phosphorylase Kinase, domain 1"/>
    <property type="match status" value="1"/>
</dbReference>
<dbReference type="InterPro" id="IPR002575">
    <property type="entry name" value="Aminoglycoside_PTrfase"/>
</dbReference>
<evidence type="ECO:0000256" key="2">
    <source>
        <dbReference type="ARBA" id="ARBA00011738"/>
    </source>
</evidence>
<evidence type="ECO:0000256" key="5">
    <source>
        <dbReference type="ARBA" id="ARBA00022741"/>
    </source>
</evidence>
<dbReference type="GO" id="GO:0046522">
    <property type="term" value="F:S-methyl-5-thioribose kinase activity"/>
    <property type="evidence" value="ECO:0007669"/>
    <property type="project" value="UniProtKB-EC"/>
</dbReference>
<keyword evidence="5" id="KW-0547">Nucleotide-binding</keyword>
<dbReference type="InterPro" id="IPR009212">
    <property type="entry name" value="Methylthioribose_kinase"/>
</dbReference>
<dbReference type="PANTHER" id="PTHR34273">
    <property type="entry name" value="METHYLTHIORIBOSE KINASE"/>
    <property type="match status" value="1"/>
</dbReference>
<dbReference type="Pfam" id="PF01636">
    <property type="entry name" value="APH"/>
    <property type="match status" value="1"/>
</dbReference>
<dbReference type="PIRSF" id="PIRSF031134">
    <property type="entry name" value="MTRK"/>
    <property type="match status" value="1"/>
</dbReference>
<dbReference type="AlphaFoldDB" id="A0A437QCX7"/>
<organism evidence="9 10">
    <name type="scientific">Neptunomonas marina</name>
    <dbReference type="NCBI Taxonomy" id="1815562"/>
    <lineage>
        <taxon>Bacteria</taxon>
        <taxon>Pseudomonadati</taxon>
        <taxon>Pseudomonadota</taxon>
        <taxon>Gammaproteobacteria</taxon>
        <taxon>Oceanospirillales</taxon>
        <taxon>Oceanospirillaceae</taxon>
        <taxon>Neptunomonas</taxon>
    </lineage>
</organism>
<evidence type="ECO:0000256" key="7">
    <source>
        <dbReference type="ARBA" id="ARBA00022840"/>
    </source>
</evidence>
<evidence type="ECO:0000313" key="9">
    <source>
        <dbReference type="EMBL" id="RVU32392.1"/>
    </source>
</evidence>
<reference evidence="9 10" key="1">
    <citation type="submission" date="2019-01" db="EMBL/GenBank/DDBJ databases">
        <authorList>
            <person name="Chen W.-M."/>
        </authorList>
    </citation>
    <scope>NUCLEOTIDE SEQUENCE [LARGE SCALE GENOMIC DNA]</scope>
    <source>
        <strain evidence="9 10">HPM-16</strain>
    </source>
</reference>
<evidence type="ECO:0000256" key="6">
    <source>
        <dbReference type="ARBA" id="ARBA00022777"/>
    </source>
</evidence>
<evidence type="ECO:0000256" key="1">
    <source>
        <dbReference type="ARBA" id="ARBA00010165"/>
    </source>
</evidence>
<evidence type="ECO:0000313" key="10">
    <source>
        <dbReference type="Proteomes" id="UP000282818"/>
    </source>
</evidence>
<dbReference type="RefSeq" id="WP_127692561.1">
    <property type="nucleotide sequence ID" value="NZ_SACQ01000001.1"/>
</dbReference>
<dbReference type="PANTHER" id="PTHR34273:SF2">
    <property type="entry name" value="METHYLTHIORIBOSE KINASE"/>
    <property type="match status" value="1"/>
</dbReference>
<dbReference type="SUPFAM" id="SSF56112">
    <property type="entry name" value="Protein kinase-like (PK-like)"/>
    <property type="match status" value="1"/>
</dbReference>
<keyword evidence="6 9" id="KW-0418">Kinase</keyword>
<keyword evidence="10" id="KW-1185">Reference proteome</keyword>
<protein>
    <recommendedName>
        <fullName evidence="3">S-methyl-5-thioribose kinase</fullName>
        <ecNumber evidence="3">2.7.1.100</ecNumber>
    </recommendedName>
</protein>
<dbReference type="EMBL" id="SACQ01000001">
    <property type="protein sequence ID" value="RVU32392.1"/>
    <property type="molecule type" value="Genomic_DNA"/>
</dbReference>
<feature type="domain" description="Aminoglycoside phosphotransferase" evidence="8">
    <location>
        <begin position="31"/>
        <end position="263"/>
    </location>
</feature>
<dbReference type="Proteomes" id="UP000282818">
    <property type="component" value="Unassembled WGS sequence"/>
</dbReference>
<name>A0A437QCX7_9GAMM</name>
<keyword evidence="4 9" id="KW-0808">Transferase</keyword>